<sequence length="101" mass="11472">MWRLGSFRPDRSVRSFPGIPISLSFLISHSISIAVLTLAPTLGSGHIFLPLPIVPFHHSFAVFFYYYTSIPSSASAFTLPLSRISFIFTFWQVLLWFSVFI</sequence>
<feature type="transmembrane region" description="Helical" evidence="1">
    <location>
        <begin position="47"/>
        <end position="68"/>
    </location>
</feature>
<organism evidence="2 3">
    <name type="scientific">Aspergillus welwitschiae</name>
    <dbReference type="NCBI Taxonomy" id="1341132"/>
    <lineage>
        <taxon>Eukaryota</taxon>
        <taxon>Fungi</taxon>
        <taxon>Dikarya</taxon>
        <taxon>Ascomycota</taxon>
        <taxon>Pezizomycotina</taxon>
        <taxon>Eurotiomycetes</taxon>
        <taxon>Eurotiomycetidae</taxon>
        <taxon>Eurotiales</taxon>
        <taxon>Aspergillaceae</taxon>
        <taxon>Aspergillus</taxon>
        <taxon>Aspergillus subgen. Circumdati</taxon>
    </lineage>
</organism>
<dbReference type="Proteomes" id="UP000253729">
    <property type="component" value="Unassembled WGS sequence"/>
</dbReference>
<evidence type="ECO:0000313" key="3">
    <source>
        <dbReference type="Proteomes" id="UP000253729"/>
    </source>
</evidence>
<keyword evidence="1" id="KW-0472">Membrane</keyword>
<proteinExistence type="predicted"/>
<feature type="transmembrane region" description="Helical" evidence="1">
    <location>
        <begin position="80"/>
        <end position="99"/>
    </location>
</feature>
<keyword evidence="3" id="KW-1185">Reference proteome</keyword>
<dbReference type="EMBL" id="KZ852063">
    <property type="protein sequence ID" value="RDH30056.1"/>
    <property type="molecule type" value="Genomic_DNA"/>
</dbReference>
<dbReference type="GeneID" id="38144903"/>
<keyword evidence="1" id="KW-1133">Transmembrane helix</keyword>
<protein>
    <submittedName>
        <fullName evidence="2">Uncharacterized protein</fullName>
    </submittedName>
</protein>
<dbReference type="RefSeq" id="XP_026623078.1">
    <property type="nucleotide sequence ID" value="XM_026776547.1"/>
</dbReference>
<reference evidence="2 3" key="1">
    <citation type="submission" date="2018-07" db="EMBL/GenBank/DDBJ databases">
        <title>The genomes of Aspergillus section Nigri reveals drivers in fungal speciation.</title>
        <authorList>
            <consortium name="DOE Joint Genome Institute"/>
            <person name="Vesth T.C."/>
            <person name="Nybo J."/>
            <person name="Theobald S."/>
            <person name="Brandl J."/>
            <person name="Frisvad J.C."/>
            <person name="Nielsen K.F."/>
            <person name="Lyhne E.K."/>
            <person name="Kogle M.E."/>
            <person name="Kuo A."/>
            <person name="Riley R."/>
            <person name="Clum A."/>
            <person name="Nolan M."/>
            <person name="Lipzen A."/>
            <person name="Salamov A."/>
            <person name="Henrissat B."/>
            <person name="Wiebenga A."/>
            <person name="De vries R.P."/>
            <person name="Grigoriev I.V."/>
            <person name="Mortensen U.H."/>
            <person name="Andersen M.R."/>
            <person name="Baker S.E."/>
        </authorList>
    </citation>
    <scope>NUCLEOTIDE SEQUENCE [LARGE SCALE GENOMIC DNA]</scope>
    <source>
        <strain evidence="2 3">CBS 139.54b</strain>
    </source>
</reference>
<evidence type="ECO:0000256" key="1">
    <source>
        <dbReference type="SAM" id="Phobius"/>
    </source>
</evidence>
<evidence type="ECO:0000313" key="2">
    <source>
        <dbReference type="EMBL" id="RDH30056.1"/>
    </source>
</evidence>
<dbReference type="AlphaFoldDB" id="A0A3F3PUS3"/>
<name>A0A3F3PUS3_9EURO</name>
<accession>A0A3F3PUS3</accession>
<feature type="transmembrane region" description="Helical" evidence="1">
    <location>
        <begin position="21"/>
        <end position="41"/>
    </location>
</feature>
<gene>
    <name evidence="2" type="ORF">BDQ94DRAFT_78627</name>
</gene>
<keyword evidence="1" id="KW-0812">Transmembrane</keyword>